<gene>
    <name evidence="1" type="ORF">COU96_03180</name>
</gene>
<name>A0A2M8L4W7_9BACT</name>
<reference evidence="2" key="1">
    <citation type="submission" date="2017-09" db="EMBL/GenBank/DDBJ databases">
        <title>Depth-based differentiation of microbial function through sediment-hosted aquifers and enrichment of novel symbionts in the deep terrestrial subsurface.</title>
        <authorList>
            <person name="Probst A.J."/>
            <person name="Ladd B."/>
            <person name="Jarett J.K."/>
            <person name="Geller-Mcgrath D.E."/>
            <person name="Sieber C.M.K."/>
            <person name="Emerson J.B."/>
            <person name="Anantharaman K."/>
            <person name="Thomas B.C."/>
            <person name="Malmstrom R."/>
            <person name="Stieglmeier M."/>
            <person name="Klingl A."/>
            <person name="Woyke T."/>
            <person name="Ryan C.M."/>
            <person name="Banfield J.F."/>
        </authorList>
    </citation>
    <scope>NUCLEOTIDE SEQUENCE [LARGE SCALE GENOMIC DNA]</scope>
</reference>
<evidence type="ECO:0000313" key="2">
    <source>
        <dbReference type="Proteomes" id="UP000229500"/>
    </source>
</evidence>
<protein>
    <recommendedName>
        <fullName evidence="3">Beta-xylosidase C-terminal Concanavalin A-like domain-containing protein</fullName>
    </recommendedName>
</protein>
<dbReference type="EMBL" id="PFEL01000119">
    <property type="protein sequence ID" value="PJE68600.1"/>
    <property type="molecule type" value="Genomic_DNA"/>
</dbReference>
<sequence length="247" mass="27852">FTGQNFGYRFPIRDLAKGWNLLVLPKDKFSFFSPQTDGGKLSSIEKITVELTSRPQARTIINLDSLWAEKEKDYLKDWHSNSEKFLSLKRNGNSVGLLAIGLYGNRATLSKGAAKDYTFQTKFNSLKGGGFGLFLRGDYESGYGYYLMMDGVNTNTWQIYKYGLFDEKTQALVLEKGNISNFKVEKNRPYWLKAELKGPRLIFYLSVDGQNFIKLGETNDTSFTSGGVGFATSGSDMVLVDEVVFFQ</sequence>
<feature type="non-terminal residue" evidence="1">
    <location>
        <position position="1"/>
    </location>
</feature>
<organism evidence="1 2">
    <name type="scientific">Candidatus Shapirobacteria bacterium CG10_big_fil_rev_8_21_14_0_10_38_14</name>
    <dbReference type="NCBI Taxonomy" id="1974483"/>
    <lineage>
        <taxon>Bacteria</taxon>
        <taxon>Candidatus Shapironibacteriota</taxon>
    </lineage>
</organism>
<dbReference type="Gene3D" id="2.60.120.560">
    <property type="entry name" value="Exo-inulinase, domain 1"/>
    <property type="match status" value="1"/>
</dbReference>
<dbReference type="Proteomes" id="UP000229500">
    <property type="component" value="Unassembled WGS sequence"/>
</dbReference>
<accession>A0A2M8L4W7</accession>
<dbReference type="SUPFAM" id="SSF49899">
    <property type="entry name" value="Concanavalin A-like lectins/glucanases"/>
    <property type="match status" value="1"/>
</dbReference>
<proteinExistence type="predicted"/>
<dbReference type="InterPro" id="IPR013320">
    <property type="entry name" value="ConA-like_dom_sf"/>
</dbReference>
<dbReference type="AlphaFoldDB" id="A0A2M8L4W7"/>
<comment type="caution">
    <text evidence="1">The sequence shown here is derived from an EMBL/GenBank/DDBJ whole genome shotgun (WGS) entry which is preliminary data.</text>
</comment>
<evidence type="ECO:0008006" key="3">
    <source>
        <dbReference type="Google" id="ProtNLM"/>
    </source>
</evidence>
<evidence type="ECO:0000313" key="1">
    <source>
        <dbReference type="EMBL" id="PJE68600.1"/>
    </source>
</evidence>